<organism evidence="4">
    <name type="scientific">Candidatus Berkiella aquae</name>
    <dbReference type="NCBI Taxonomy" id="295108"/>
    <lineage>
        <taxon>Bacteria</taxon>
        <taxon>Pseudomonadati</taxon>
        <taxon>Pseudomonadota</taxon>
        <taxon>Gammaproteobacteria</taxon>
        <taxon>Candidatus Berkiellales</taxon>
        <taxon>Candidatus Berkiellaceae</taxon>
        <taxon>Candidatus Berkiella</taxon>
    </lineage>
</organism>
<sequence length="275" mass="31157">MKLAWLTDPHLNFLDPKRRLQFYQTLPNDIDAIAISGDIAEANVLSLILHEMGDSFKKPIYFVLGNHDYYRGQIVEVRELVGLLTNNHPLLFWLNACDPITLDNEVLLVGVDGWADGRYGDYVNSYAVINDSRMITELFQQKILGRFQLLEKMQQLADEDAHGLYEKLCVAAKQNPRKIIVITHVPPFKEAARHEGKVSSDDYLPFFSSKVTGEVLTRFAIENPAIDILTLCGHTHDGCTYQALDNLTVRVGKAEYNQPYVQGTIDSETLVFMPK</sequence>
<reference evidence="5" key="3">
    <citation type="submission" date="2021-06" db="EMBL/GenBank/DDBJ databases">
        <title>Genomic Description and Analysis of Intracellular Bacteria, Candidatus Berkiella cookevillensis and Candidatus Berkiella aquae.</title>
        <authorList>
            <person name="Kidane D.T."/>
            <person name="Mehari Y.T."/>
            <person name="Rice F.C."/>
            <person name="Arivett B.A."/>
            <person name="Farone A.L."/>
            <person name="Berk S.G."/>
            <person name="Farone M.B."/>
        </authorList>
    </citation>
    <scope>NUCLEOTIDE SEQUENCE</scope>
    <source>
        <strain evidence="5">HT99</strain>
    </source>
</reference>
<keyword evidence="1" id="KW-0479">Metal-binding</keyword>
<proteinExistence type="predicted"/>
<reference evidence="5" key="2">
    <citation type="journal article" date="2016" name="Genome Announc.">
        <title>Draft Genome Sequences of Two Novel Amoeba-Resistant Intranuclear Bacteria, 'Candidatus Berkiella cookevillensis' and 'Candidatus Berkiella aquae'.</title>
        <authorList>
            <person name="Mehari Y.T."/>
            <person name="Arivett B.A."/>
            <person name="Farone A.L."/>
            <person name="Gunderson J.H."/>
            <person name="Farone M.B."/>
        </authorList>
    </citation>
    <scope>NUCLEOTIDE SEQUENCE</scope>
    <source>
        <strain evidence="5">HT99</strain>
    </source>
</reference>
<dbReference type="GO" id="GO:0009245">
    <property type="term" value="P:lipid A biosynthetic process"/>
    <property type="evidence" value="ECO:0007669"/>
    <property type="project" value="TreeGrafter"/>
</dbReference>
<gene>
    <name evidence="5" type="ORF">HT99x_008440</name>
    <name evidence="4" type="ORF">HT99x_01284</name>
</gene>
<dbReference type="AlphaFoldDB" id="A0A0Q9YL96"/>
<evidence type="ECO:0000256" key="2">
    <source>
        <dbReference type="ARBA" id="ARBA00022801"/>
    </source>
</evidence>
<feature type="domain" description="Calcineurin-like phosphoesterase" evidence="3">
    <location>
        <begin position="1"/>
        <end position="237"/>
    </location>
</feature>
<dbReference type="GO" id="GO:0008758">
    <property type="term" value="F:UDP-2,3-diacylglucosamine hydrolase activity"/>
    <property type="evidence" value="ECO:0007669"/>
    <property type="project" value="TreeGrafter"/>
</dbReference>
<accession>A0A0Q9YL96</accession>
<dbReference type="Pfam" id="PF00149">
    <property type="entry name" value="Metallophos"/>
    <property type="match status" value="1"/>
</dbReference>
<evidence type="ECO:0000313" key="5">
    <source>
        <dbReference type="EMBL" id="MCS5711461.1"/>
    </source>
</evidence>
<dbReference type="InterPro" id="IPR004843">
    <property type="entry name" value="Calcineurin-like_PHP"/>
</dbReference>
<dbReference type="Proteomes" id="UP000051497">
    <property type="component" value="Unassembled WGS sequence"/>
</dbReference>
<dbReference type="GO" id="GO:0046872">
    <property type="term" value="F:metal ion binding"/>
    <property type="evidence" value="ECO:0007669"/>
    <property type="project" value="UniProtKB-KW"/>
</dbReference>
<evidence type="ECO:0000313" key="6">
    <source>
        <dbReference type="Proteomes" id="UP000051497"/>
    </source>
</evidence>
<dbReference type="PANTHER" id="PTHR31302:SF31">
    <property type="entry name" value="PHOSPHODIESTERASE YAEI"/>
    <property type="match status" value="1"/>
</dbReference>
<keyword evidence="2" id="KW-0378">Hydrolase</keyword>
<dbReference type="OrthoDB" id="9780884at2"/>
<comment type="caution">
    <text evidence="4">The sequence shown here is derived from an EMBL/GenBank/DDBJ whole genome shotgun (WGS) entry which is preliminary data.</text>
</comment>
<protein>
    <submittedName>
        <fullName evidence="4">Calcineurin-like phosphoesterase</fullName>
    </submittedName>
    <submittedName>
        <fullName evidence="5">Metallophosphoesterase</fullName>
    </submittedName>
</protein>
<dbReference type="Gene3D" id="3.60.21.10">
    <property type="match status" value="1"/>
</dbReference>
<dbReference type="GO" id="GO:0016020">
    <property type="term" value="C:membrane"/>
    <property type="evidence" value="ECO:0007669"/>
    <property type="project" value="GOC"/>
</dbReference>
<reference evidence="4" key="1">
    <citation type="submission" date="2015-09" db="EMBL/GenBank/DDBJ databases">
        <title>Draft Genome Sequences of Two Novel Amoeba-resistant Intranuclear Bacteria, Candidatus Berkiella cookevillensis and Candidatus Berkiella aquae.</title>
        <authorList>
            <person name="Mehari Y.T."/>
            <person name="Arivett B.A."/>
            <person name="Farone A.L."/>
            <person name="Gunderson J.H."/>
            <person name="Farone M.B."/>
        </authorList>
    </citation>
    <scope>NUCLEOTIDE SEQUENCE [LARGE SCALE GENOMIC DNA]</scope>
    <source>
        <strain evidence="4">HT99</strain>
    </source>
</reference>
<evidence type="ECO:0000313" key="4">
    <source>
        <dbReference type="EMBL" id="KRG21531.1"/>
    </source>
</evidence>
<evidence type="ECO:0000259" key="3">
    <source>
        <dbReference type="Pfam" id="PF00149"/>
    </source>
</evidence>
<dbReference type="InterPro" id="IPR029052">
    <property type="entry name" value="Metallo-depent_PP-like"/>
</dbReference>
<dbReference type="EMBL" id="LKAJ01000004">
    <property type="protein sequence ID" value="KRG21531.1"/>
    <property type="molecule type" value="Genomic_DNA"/>
</dbReference>
<evidence type="ECO:0000256" key="1">
    <source>
        <dbReference type="ARBA" id="ARBA00022723"/>
    </source>
</evidence>
<dbReference type="InterPro" id="IPR051158">
    <property type="entry name" value="Metallophosphoesterase_sf"/>
</dbReference>
<dbReference type="SUPFAM" id="SSF56300">
    <property type="entry name" value="Metallo-dependent phosphatases"/>
    <property type="match status" value="1"/>
</dbReference>
<keyword evidence="6" id="KW-1185">Reference proteome</keyword>
<dbReference type="PANTHER" id="PTHR31302">
    <property type="entry name" value="TRANSMEMBRANE PROTEIN WITH METALLOPHOSPHOESTERASE DOMAIN-RELATED"/>
    <property type="match status" value="1"/>
</dbReference>
<dbReference type="EMBL" id="LKAJ02000001">
    <property type="protein sequence ID" value="MCS5711461.1"/>
    <property type="molecule type" value="Genomic_DNA"/>
</dbReference>
<dbReference type="STRING" id="295108.HT99x_01284"/>
<dbReference type="RefSeq" id="WP_075065913.1">
    <property type="nucleotide sequence ID" value="NZ_LKAJ02000001.1"/>
</dbReference>
<name>A0A0Q9YL96_9GAMM</name>